<keyword evidence="1" id="KW-0694">RNA-binding</keyword>
<dbReference type="GO" id="GO:0003723">
    <property type="term" value="F:RNA binding"/>
    <property type="evidence" value="ECO:0007669"/>
    <property type="project" value="UniProtKB-KW"/>
</dbReference>
<feature type="non-terminal residue" evidence="3">
    <location>
        <position position="1"/>
    </location>
</feature>
<sequence length="901" mass="104065">REVDDFEQFWDSASKHGLKLPPNRNSKMWAAATKENGFENISLKASTSFNHTNIGALFTLKLEPMTWERPSRFQRRFGHDRFLFVEFPNIDNLPTHIKEQRGNIREGFRRWLSEPKTFLGRTWESIMIVDVKRRETRNESAAGHRVTLFATRGYELEPISLEEVINWFIPLKKNLQQPFCKAFARLELGFSRATPTYVFKPSQIREVDDILGDETPEASEYDDDDPQYAAEFGTGPFQRQVMNDGCAVMSQGAAREIWRAMGQTGPIPSVFQARIGGWKGLWIRGASAEAGPRDNEIWIEVSKSQKKFERPDEDFVDDTFDPIRLSFEVLNYSRPPTSASLHTSFIPILQDRGVPQEALETVVLDFLEYSRQEILYNLDHKDRLRSWLRTQFEGEQRPHDDAIQWYAGLPRLLQDKIVLLLESGFLPKKLPYLGNLFHLLLDSHFRKLTRNLRIPLPRSTMVYGIADPTGALLPGEIHLAFSGSFRAEDLNAGEEECFQFLNDRAVLVARHPALRNSDIQKVRAVYKMELSHIVDVVVFPSRGKFPLASKLQGGDYDGDTFWVCFEPSLVDSFKNAPAPRNLPGPENFGIRVDRRKLGDLVTNEKSLGLPLRRFVDEAFKFRCQPSYLGMVTNYHGNLAYKEDSINSDGVKDLASLHDHLIDSKKNGYTFDENMWRHFKEKHHALPNKPPEEPRYKAAMKEALEQNLGSGRRTETQPKHILDKIYFNVVFKHTRETLRRVKEVCADNEPGISDPDLENPYTSFLTRIDEEDLDIRGPIQDELRKLRSRLCAIRERWKQLWTNNEQVQKRYFDILDECFQMYTDIDPLNRDCAVIREWTVQDANNRPTTWELLKASAFFVECGAQDKLVFPIAGRQLAYLKADAAGDARLVHRDIYRTSKPK</sequence>
<feature type="non-terminal residue" evidence="3">
    <location>
        <position position="901"/>
    </location>
</feature>
<proteinExistence type="inferred from homology"/>
<dbReference type="PANTHER" id="PTHR23079:SF55">
    <property type="entry name" value="RNA-DIRECTED RNA POLYMERASE"/>
    <property type="match status" value="1"/>
</dbReference>
<evidence type="ECO:0000259" key="2">
    <source>
        <dbReference type="Pfam" id="PF05183"/>
    </source>
</evidence>
<feature type="domain" description="RDRP core" evidence="2">
    <location>
        <begin position="60"/>
        <end position="728"/>
    </location>
</feature>
<organism evidence="3 4">
    <name type="scientific">Lineolata rhizophorae</name>
    <dbReference type="NCBI Taxonomy" id="578093"/>
    <lineage>
        <taxon>Eukaryota</taxon>
        <taxon>Fungi</taxon>
        <taxon>Dikarya</taxon>
        <taxon>Ascomycota</taxon>
        <taxon>Pezizomycotina</taxon>
        <taxon>Dothideomycetes</taxon>
        <taxon>Dothideomycetes incertae sedis</taxon>
        <taxon>Lineolatales</taxon>
        <taxon>Lineolataceae</taxon>
        <taxon>Lineolata</taxon>
    </lineage>
</organism>
<dbReference type="GO" id="GO:0031380">
    <property type="term" value="C:nuclear RNA-directed RNA polymerase complex"/>
    <property type="evidence" value="ECO:0007669"/>
    <property type="project" value="TreeGrafter"/>
</dbReference>
<dbReference type="Proteomes" id="UP000799766">
    <property type="component" value="Unassembled WGS sequence"/>
</dbReference>
<name>A0A6A6PDT8_9PEZI</name>
<comment type="catalytic activity">
    <reaction evidence="1">
        <text>RNA(n) + a ribonucleoside 5'-triphosphate = RNA(n+1) + diphosphate</text>
        <dbReference type="Rhea" id="RHEA:21248"/>
        <dbReference type="Rhea" id="RHEA-COMP:14527"/>
        <dbReference type="Rhea" id="RHEA-COMP:17342"/>
        <dbReference type="ChEBI" id="CHEBI:33019"/>
        <dbReference type="ChEBI" id="CHEBI:61557"/>
        <dbReference type="ChEBI" id="CHEBI:140395"/>
        <dbReference type="EC" id="2.7.7.48"/>
    </reaction>
</comment>
<dbReference type="EC" id="2.7.7.48" evidence="1"/>
<comment type="similarity">
    <text evidence="1">Belongs to the RdRP family.</text>
</comment>
<dbReference type="GO" id="GO:0003968">
    <property type="term" value="F:RNA-directed RNA polymerase activity"/>
    <property type="evidence" value="ECO:0007669"/>
    <property type="project" value="UniProtKB-KW"/>
</dbReference>
<dbReference type="OrthoDB" id="10055769at2759"/>
<dbReference type="InterPro" id="IPR057596">
    <property type="entry name" value="RDRP_core"/>
</dbReference>
<reference evidence="3" key="1">
    <citation type="journal article" date="2020" name="Stud. Mycol.">
        <title>101 Dothideomycetes genomes: a test case for predicting lifestyles and emergence of pathogens.</title>
        <authorList>
            <person name="Haridas S."/>
            <person name="Albert R."/>
            <person name="Binder M."/>
            <person name="Bloem J."/>
            <person name="Labutti K."/>
            <person name="Salamov A."/>
            <person name="Andreopoulos B."/>
            <person name="Baker S."/>
            <person name="Barry K."/>
            <person name="Bills G."/>
            <person name="Bluhm B."/>
            <person name="Cannon C."/>
            <person name="Castanera R."/>
            <person name="Culley D."/>
            <person name="Daum C."/>
            <person name="Ezra D."/>
            <person name="Gonzalez J."/>
            <person name="Henrissat B."/>
            <person name="Kuo A."/>
            <person name="Liang C."/>
            <person name="Lipzen A."/>
            <person name="Lutzoni F."/>
            <person name="Magnuson J."/>
            <person name="Mondo S."/>
            <person name="Nolan M."/>
            <person name="Ohm R."/>
            <person name="Pangilinan J."/>
            <person name="Park H.-J."/>
            <person name="Ramirez L."/>
            <person name="Alfaro M."/>
            <person name="Sun H."/>
            <person name="Tritt A."/>
            <person name="Yoshinaga Y."/>
            <person name="Zwiers L.-H."/>
            <person name="Turgeon B."/>
            <person name="Goodwin S."/>
            <person name="Spatafora J."/>
            <person name="Crous P."/>
            <person name="Grigoriev I."/>
        </authorList>
    </citation>
    <scope>NUCLEOTIDE SEQUENCE</scope>
    <source>
        <strain evidence="3">ATCC 16933</strain>
    </source>
</reference>
<gene>
    <name evidence="3" type="ORF">BDY21DRAFT_275420</name>
</gene>
<dbReference type="Pfam" id="PF05183">
    <property type="entry name" value="RdRP"/>
    <property type="match status" value="1"/>
</dbReference>
<keyword evidence="1" id="KW-0548">Nucleotidyltransferase</keyword>
<keyword evidence="1" id="KW-0808">Transferase</keyword>
<evidence type="ECO:0000313" key="3">
    <source>
        <dbReference type="EMBL" id="KAF2461982.1"/>
    </source>
</evidence>
<keyword evidence="4" id="KW-1185">Reference proteome</keyword>
<dbReference type="AlphaFoldDB" id="A0A6A6PDT8"/>
<accession>A0A6A6PDT8</accession>
<dbReference type="EMBL" id="MU001670">
    <property type="protein sequence ID" value="KAF2461982.1"/>
    <property type="molecule type" value="Genomic_DNA"/>
</dbReference>
<dbReference type="InterPro" id="IPR007855">
    <property type="entry name" value="RDRP"/>
</dbReference>
<keyword evidence="1" id="KW-0696">RNA-directed RNA polymerase</keyword>
<evidence type="ECO:0000313" key="4">
    <source>
        <dbReference type="Proteomes" id="UP000799766"/>
    </source>
</evidence>
<protein>
    <recommendedName>
        <fullName evidence="1">RNA-dependent RNA polymerase</fullName>
        <ecNumber evidence="1">2.7.7.48</ecNumber>
    </recommendedName>
</protein>
<dbReference type="PANTHER" id="PTHR23079">
    <property type="entry name" value="RNA-DEPENDENT RNA POLYMERASE"/>
    <property type="match status" value="1"/>
</dbReference>
<evidence type="ECO:0000256" key="1">
    <source>
        <dbReference type="RuleBase" id="RU363098"/>
    </source>
</evidence>
<dbReference type="GO" id="GO:0030422">
    <property type="term" value="P:siRNA processing"/>
    <property type="evidence" value="ECO:0007669"/>
    <property type="project" value="TreeGrafter"/>
</dbReference>